<dbReference type="OrthoDB" id="9812260at2"/>
<dbReference type="GO" id="GO:0005524">
    <property type="term" value="F:ATP binding"/>
    <property type="evidence" value="ECO:0007669"/>
    <property type="project" value="UniProtKB-KW"/>
</dbReference>
<keyword evidence="4" id="KW-0547">Nucleotide-binding</keyword>
<feature type="domain" description="PAS" evidence="8">
    <location>
        <begin position="395"/>
        <end position="466"/>
    </location>
</feature>
<evidence type="ECO:0000256" key="5">
    <source>
        <dbReference type="ARBA" id="ARBA00022777"/>
    </source>
</evidence>
<dbReference type="PROSITE" id="PS50112">
    <property type="entry name" value="PAS"/>
    <property type="match status" value="1"/>
</dbReference>
<dbReference type="PANTHER" id="PTHR44757:SF2">
    <property type="entry name" value="BIOFILM ARCHITECTURE MAINTENANCE PROTEIN MBAA"/>
    <property type="match status" value="1"/>
</dbReference>
<dbReference type="PANTHER" id="PTHR44757">
    <property type="entry name" value="DIGUANYLATE CYCLASE DGCP"/>
    <property type="match status" value="1"/>
</dbReference>
<evidence type="ECO:0000259" key="8">
    <source>
        <dbReference type="PROSITE" id="PS50112"/>
    </source>
</evidence>
<dbReference type="InterPro" id="IPR029787">
    <property type="entry name" value="Nucleotide_cyclase"/>
</dbReference>
<dbReference type="InterPro" id="IPR035965">
    <property type="entry name" value="PAS-like_dom_sf"/>
</dbReference>
<dbReference type="NCBIfam" id="TIGR00254">
    <property type="entry name" value="GGDEF"/>
    <property type="match status" value="1"/>
</dbReference>
<dbReference type="InterPro" id="IPR000014">
    <property type="entry name" value="PAS"/>
</dbReference>
<dbReference type="CDD" id="cd01949">
    <property type="entry name" value="GGDEF"/>
    <property type="match status" value="1"/>
</dbReference>
<keyword evidence="5" id="KW-0418">Kinase</keyword>
<evidence type="ECO:0000259" key="10">
    <source>
        <dbReference type="PROSITE" id="PS50887"/>
    </source>
</evidence>
<name>A0A1T2L5Q1_9GAMM</name>
<dbReference type="InterPro" id="IPR029151">
    <property type="entry name" value="Sensor-like_sf"/>
</dbReference>
<dbReference type="EMBL" id="MPRL01000025">
    <property type="protein sequence ID" value="OOZ40437.1"/>
    <property type="molecule type" value="Genomic_DNA"/>
</dbReference>
<sequence length="687" mass="77830">MHRNSNFAKHLLWLFLPVAIIVISGATAIYKSETSADLSLIRLSEDATVRVSSNTIKRIVQSITRDLAFLAEQETFIEMVSNGNGHRDLLIKDWQSFSHTKGIYDQIRWLDTEGQEQVRINYNGGEPISVPEHKLQNKRKRYYFTDTLPLNRGEFFISPLDLNIEQGKIERPIKPVIRIGTPVFNHEGEKRGIILLNYFGNELLRAFSQAMSDTDSHTWLINRDGYWLKGSNSNAEWGFMFNEPDLSLPALYTAAWQQINATEEGQFKDQHGLWTFNTIYPLIEGQKTSTGTNETFAASRSELASRDYYWKAVLLLPTDQYRATAHSLVLVTIALVGGLFFGSWRLATAWVREEKAQEKLRHVNEHLEETVASRTEDLRNEITVRQHAEEALRHREQRFRSITNTSSIAMIITVDHLGNVVTWNPAAERTFGYSESEVIGKPLTQVMPERYRSQHKQGLANAVSGQLTRVMDRTVEVHGLKKGGEEFPIELSLGTWKQDGKQYFSAVIHDISERRIAEEQLKHIANHDTLTGLPSRRLCLDRIKTAAATAKRDNNRAAVLFIDLDGFKGVNDTLGHEADDALLVNVSKRLTRCVREIDTVARIGGDEFVVVLFGLDNRESITHIAAKLIHALSQPFQLGDEEAVIGASIGIAIYPDDTDNSDLLLKLADEAMYCVKNTGKNSYQFYR</sequence>
<keyword evidence="2" id="KW-0597">Phosphoprotein</keyword>
<keyword evidence="12" id="KW-1185">Reference proteome</keyword>
<dbReference type="CDD" id="cd00130">
    <property type="entry name" value="PAS"/>
    <property type="match status" value="1"/>
</dbReference>
<feature type="domain" description="PAC" evidence="9">
    <location>
        <begin position="473"/>
        <end position="523"/>
    </location>
</feature>
<dbReference type="Proteomes" id="UP000191110">
    <property type="component" value="Unassembled WGS sequence"/>
</dbReference>
<dbReference type="AlphaFoldDB" id="A0A1T2L5Q1"/>
<evidence type="ECO:0000256" key="7">
    <source>
        <dbReference type="ARBA" id="ARBA00023012"/>
    </source>
</evidence>
<evidence type="ECO:0000256" key="2">
    <source>
        <dbReference type="ARBA" id="ARBA00022553"/>
    </source>
</evidence>
<feature type="domain" description="GGDEF" evidence="10">
    <location>
        <begin position="555"/>
        <end position="687"/>
    </location>
</feature>
<reference evidence="11 12" key="1">
    <citation type="submission" date="2016-11" db="EMBL/GenBank/DDBJ databases">
        <title>Mixed transmission modes and dynamic genome evolution in an obligate animal-bacterial symbiosis.</title>
        <authorList>
            <person name="Russell S.L."/>
            <person name="Corbett-Detig R.B."/>
            <person name="Cavanaugh C.M."/>
        </authorList>
    </citation>
    <scope>NUCLEOTIDE SEQUENCE [LARGE SCALE GENOMIC DNA]</scope>
    <source>
        <strain evidence="11">Sveles-Q1</strain>
    </source>
</reference>
<dbReference type="SUPFAM" id="SSF55785">
    <property type="entry name" value="PYP-like sensor domain (PAS domain)"/>
    <property type="match status" value="1"/>
</dbReference>
<dbReference type="GO" id="GO:0000160">
    <property type="term" value="P:phosphorelay signal transduction system"/>
    <property type="evidence" value="ECO:0007669"/>
    <property type="project" value="UniProtKB-KW"/>
</dbReference>
<dbReference type="Pfam" id="PF13426">
    <property type="entry name" value="PAS_9"/>
    <property type="match status" value="1"/>
</dbReference>
<dbReference type="NCBIfam" id="TIGR00229">
    <property type="entry name" value="sensory_box"/>
    <property type="match status" value="1"/>
</dbReference>
<dbReference type="PROSITE" id="PS50887">
    <property type="entry name" value="GGDEF"/>
    <property type="match status" value="1"/>
</dbReference>
<evidence type="ECO:0000259" key="9">
    <source>
        <dbReference type="PROSITE" id="PS50113"/>
    </source>
</evidence>
<evidence type="ECO:0008006" key="13">
    <source>
        <dbReference type="Google" id="ProtNLM"/>
    </source>
</evidence>
<dbReference type="SMART" id="SM00267">
    <property type="entry name" value="GGDEF"/>
    <property type="match status" value="1"/>
</dbReference>
<evidence type="ECO:0000313" key="11">
    <source>
        <dbReference type="EMBL" id="OOZ40437.1"/>
    </source>
</evidence>
<dbReference type="InterPro" id="IPR000160">
    <property type="entry name" value="GGDEF_dom"/>
</dbReference>
<organism evidence="11 12">
    <name type="scientific">Solemya pervernicosa gill symbiont</name>
    <dbReference type="NCBI Taxonomy" id="642797"/>
    <lineage>
        <taxon>Bacteria</taxon>
        <taxon>Pseudomonadati</taxon>
        <taxon>Pseudomonadota</taxon>
        <taxon>Gammaproteobacteria</taxon>
        <taxon>sulfur-oxidizing symbionts</taxon>
    </lineage>
</organism>
<dbReference type="SUPFAM" id="SSF103190">
    <property type="entry name" value="Sensory domain-like"/>
    <property type="match status" value="2"/>
</dbReference>
<dbReference type="Gene3D" id="3.30.70.270">
    <property type="match status" value="1"/>
</dbReference>
<evidence type="ECO:0000256" key="4">
    <source>
        <dbReference type="ARBA" id="ARBA00022741"/>
    </source>
</evidence>
<dbReference type="Gene3D" id="3.30.450.20">
    <property type="entry name" value="PAS domain"/>
    <property type="match status" value="3"/>
</dbReference>
<evidence type="ECO:0000256" key="6">
    <source>
        <dbReference type="ARBA" id="ARBA00022840"/>
    </source>
</evidence>
<comment type="subcellular location">
    <subcellularLocation>
        <location evidence="1">Membrane</location>
    </subcellularLocation>
</comment>
<keyword evidence="6" id="KW-0067">ATP-binding</keyword>
<keyword evidence="7" id="KW-0902">Two-component regulatory system</keyword>
<comment type="caution">
    <text evidence="11">The sequence shown here is derived from an EMBL/GenBank/DDBJ whole genome shotgun (WGS) entry which is preliminary data.</text>
</comment>
<dbReference type="PROSITE" id="PS50113">
    <property type="entry name" value="PAC"/>
    <property type="match status" value="1"/>
</dbReference>
<dbReference type="InterPro" id="IPR052155">
    <property type="entry name" value="Biofilm_reg_signaling"/>
</dbReference>
<gene>
    <name evidence="11" type="ORF">BOW53_07630</name>
</gene>
<evidence type="ECO:0000256" key="1">
    <source>
        <dbReference type="ARBA" id="ARBA00004370"/>
    </source>
</evidence>
<evidence type="ECO:0000313" key="12">
    <source>
        <dbReference type="Proteomes" id="UP000191110"/>
    </source>
</evidence>
<dbReference type="SUPFAM" id="SSF55073">
    <property type="entry name" value="Nucleotide cyclase"/>
    <property type="match status" value="1"/>
</dbReference>
<keyword evidence="3" id="KW-0808">Transferase</keyword>
<dbReference type="Pfam" id="PF21623">
    <property type="entry name" value="HK_sensor_dom_bact"/>
    <property type="match status" value="1"/>
</dbReference>
<dbReference type="InterPro" id="IPR043128">
    <property type="entry name" value="Rev_trsase/Diguanyl_cyclase"/>
</dbReference>
<dbReference type="InterPro" id="IPR048760">
    <property type="entry name" value="VP0354-like_sensor_dom"/>
</dbReference>
<dbReference type="InterPro" id="IPR000700">
    <property type="entry name" value="PAS-assoc_C"/>
</dbReference>
<dbReference type="Pfam" id="PF00990">
    <property type="entry name" value="GGDEF"/>
    <property type="match status" value="1"/>
</dbReference>
<evidence type="ECO:0000256" key="3">
    <source>
        <dbReference type="ARBA" id="ARBA00022679"/>
    </source>
</evidence>
<dbReference type="GO" id="GO:0016020">
    <property type="term" value="C:membrane"/>
    <property type="evidence" value="ECO:0007669"/>
    <property type="project" value="UniProtKB-SubCell"/>
</dbReference>
<dbReference type="SMART" id="SM00091">
    <property type="entry name" value="PAS"/>
    <property type="match status" value="1"/>
</dbReference>
<protein>
    <recommendedName>
        <fullName evidence="13">Diguanylate cyclase</fullName>
    </recommendedName>
</protein>
<accession>A0A1T2L5Q1</accession>
<proteinExistence type="predicted"/>
<dbReference type="GO" id="GO:0016301">
    <property type="term" value="F:kinase activity"/>
    <property type="evidence" value="ECO:0007669"/>
    <property type="project" value="UniProtKB-KW"/>
</dbReference>